<dbReference type="PANTHER" id="PTHR43293:SF1">
    <property type="entry name" value="ACETATE COA-TRANSFERASE YDIF"/>
    <property type="match status" value="1"/>
</dbReference>
<dbReference type="EMBL" id="VLKU01000009">
    <property type="protein sequence ID" value="TWI31420.1"/>
    <property type="molecule type" value="Genomic_DNA"/>
</dbReference>
<evidence type="ECO:0000256" key="4">
    <source>
        <dbReference type="PIRSR" id="PIRSR000858-1"/>
    </source>
</evidence>
<dbReference type="InterPro" id="IPR014388">
    <property type="entry name" value="3-oxoacid_CoA-transferase"/>
</dbReference>
<sequence>MSKIRTASQAAELVRDGAVIAVNSSSGLLCPDRLLAALGARFAQDGAPRDLTTIHPIAAGDMFGTPGVDHIAHPGMITRIIGGSYPSGPSNAEPPKIWQRILAEEVAAYNVPSGVVFDMLREGAAQRPGVLTKVGMDTFVDPALDGCAMNDTARATPIVRRVAFEGEDWLYFPALRPDVALIRATTADENGNLTFEDEGATLGAMEMALAAHNCGGIVIAQVRRIAAQGTLKPHDVKVPGILVDVIVEAPDQLQTTATPHDPAISGEVFRPLSSFSPAEFNPGKVIARRVAQELRTGWAVNIGFGISANVPRILIEEGLHGAVTWVIEQGAVGGVPLLDFKFGCASNAEAFVASPHQFCYFQAGGFDCSLLSFLEIDAEGSVNVSRLAATPHRTAGAGGFVDITARAKRIVFSGNFNAGAKMRVDAGQLVIDREGKVAKIVPKVDQVSFSGRRAVAQGQEVTYVTERCVLRLLPEGLVVTEIAPGIDLQRDVLDQAATPLRVAADLKQMDAALFRDAPMGLSL</sequence>
<dbReference type="InterPro" id="IPR004165">
    <property type="entry name" value="CoA_trans_fam_I"/>
</dbReference>
<feature type="active site" description="5-glutamyl coenzyme A thioester intermediate" evidence="4">
    <location>
        <position position="328"/>
    </location>
</feature>
<evidence type="ECO:0000256" key="1">
    <source>
        <dbReference type="ARBA" id="ARBA00007154"/>
    </source>
</evidence>
<evidence type="ECO:0000313" key="6">
    <source>
        <dbReference type="Proteomes" id="UP000316225"/>
    </source>
</evidence>
<evidence type="ECO:0000313" key="5">
    <source>
        <dbReference type="EMBL" id="TWI31420.1"/>
    </source>
</evidence>
<dbReference type="PANTHER" id="PTHR43293">
    <property type="entry name" value="ACETATE COA-TRANSFERASE YDIF"/>
    <property type="match status" value="1"/>
</dbReference>
<evidence type="ECO:0000256" key="2">
    <source>
        <dbReference type="ARBA" id="ARBA00022679"/>
    </source>
</evidence>
<organism evidence="5 6">
    <name type="scientific">Paracoccus sulfuroxidans</name>
    <dbReference type="NCBI Taxonomy" id="384678"/>
    <lineage>
        <taxon>Bacteria</taxon>
        <taxon>Pseudomonadati</taxon>
        <taxon>Pseudomonadota</taxon>
        <taxon>Alphaproteobacteria</taxon>
        <taxon>Rhodobacterales</taxon>
        <taxon>Paracoccaceae</taxon>
        <taxon>Paracoccus</taxon>
    </lineage>
</organism>
<accession>A0A562NH76</accession>
<comment type="caution">
    <text evidence="5">The sequence shown here is derived from an EMBL/GenBank/DDBJ whole genome shotgun (WGS) entry which is preliminary data.</text>
</comment>
<dbReference type="GO" id="GO:0046952">
    <property type="term" value="P:ketone body catabolic process"/>
    <property type="evidence" value="ECO:0007669"/>
    <property type="project" value="InterPro"/>
</dbReference>
<dbReference type="OrthoDB" id="9805230at2"/>
<dbReference type="Pfam" id="PF01144">
    <property type="entry name" value="CoA_trans"/>
    <property type="match status" value="1"/>
</dbReference>
<proteinExistence type="inferred from homology"/>
<dbReference type="Gene3D" id="3.40.1080.10">
    <property type="entry name" value="Glutaconate Coenzyme A-transferase"/>
    <property type="match status" value="2"/>
</dbReference>
<dbReference type="GO" id="GO:0008775">
    <property type="term" value="F:acetate CoA-transferase activity"/>
    <property type="evidence" value="ECO:0007669"/>
    <property type="project" value="UniProtKB-EC"/>
</dbReference>
<dbReference type="EC" id="2.8.3.8" evidence="3"/>
<keyword evidence="2 3" id="KW-0808">Transferase</keyword>
<dbReference type="InterPro" id="IPR037171">
    <property type="entry name" value="NagB/RpiA_transferase-like"/>
</dbReference>
<dbReference type="PIRSF" id="PIRSF000858">
    <property type="entry name" value="SCOT-t"/>
    <property type="match status" value="1"/>
</dbReference>
<evidence type="ECO:0000256" key="3">
    <source>
        <dbReference type="PIRNR" id="PIRNR000858"/>
    </source>
</evidence>
<gene>
    <name evidence="5" type="ORF">IQ24_02871</name>
</gene>
<name>A0A562NH76_9RHOB</name>
<comment type="similarity">
    <text evidence="1 3">Belongs to the 3-oxoacid CoA-transferase family.</text>
</comment>
<dbReference type="Proteomes" id="UP000316225">
    <property type="component" value="Unassembled WGS sequence"/>
</dbReference>
<protein>
    <recommendedName>
        <fullName evidence="3">Acetate CoA-transferase YdiF</fullName>
        <ecNumber evidence="3">2.8.3.8</ecNumber>
    </recommendedName>
</protein>
<comment type="catalytic activity">
    <reaction evidence="3">
        <text>an acyl-CoA + acetate = a carboxylate + acetyl-CoA</text>
        <dbReference type="Rhea" id="RHEA:13381"/>
        <dbReference type="ChEBI" id="CHEBI:29067"/>
        <dbReference type="ChEBI" id="CHEBI:30089"/>
        <dbReference type="ChEBI" id="CHEBI:57288"/>
        <dbReference type="ChEBI" id="CHEBI:58342"/>
        <dbReference type="EC" id="2.8.3.8"/>
    </reaction>
</comment>
<dbReference type="SUPFAM" id="SSF100950">
    <property type="entry name" value="NagB/RpiA/CoA transferase-like"/>
    <property type="match status" value="2"/>
</dbReference>
<dbReference type="AlphaFoldDB" id="A0A562NH76"/>
<keyword evidence="6" id="KW-1185">Reference proteome</keyword>
<dbReference type="SMART" id="SM00882">
    <property type="entry name" value="CoA_trans"/>
    <property type="match status" value="1"/>
</dbReference>
<reference evidence="5 6" key="1">
    <citation type="journal article" date="2015" name="Stand. Genomic Sci.">
        <title>Genomic Encyclopedia of Bacterial and Archaeal Type Strains, Phase III: the genomes of soil and plant-associated and newly described type strains.</title>
        <authorList>
            <person name="Whitman W.B."/>
            <person name="Woyke T."/>
            <person name="Klenk H.P."/>
            <person name="Zhou Y."/>
            <person name="Lilburn T.G."/>
            <person name="Beck B.J."/>
            <person name="De Vos P."/>
            <person name="Vandamme P."/>
            <person name="Eisen J.A."/>
            <person name="Garrity G."/>
            <person name="Hugenholtz P."/>
            <person name="Kyrpides N.C."/>
        </authorList>
    </citation>
    <scope>NUCLEOTIDE SEQUENCE [LARGE SCALE GENOMIC DNA]</scope>
    <source>
        <strain evidence="5 6">CGMCC 1.5364</strain>
    </source>
</reference>
<comment type="function">
    <text evidence="3">CoA transferase having broad substrate specificity for short-chain acyl-CoA thioesters with the activity decreasing when the length of the carboxylic acid chain exceeds four carbons.</text>
</comment>
<dbReference type="RefSeq" id="WP_145398968.1">
    <property type="nucleotide sequence ID" value="NZ_VLKU01000009.1"/>
</dbReference>